<organism evidence="12 13">
    <name type="scientific">Drosophila busckii</name>
    <name type="common">Fruit fly</name>
    <dbReference type="NCBI Taxonomy" id="30019"/>
    <lineage>
        <taxon>Eukaryota</taxon>
        <taxon>Metazoa</taxon>
        <taxon>Ecdysozoa</taxon>
        <taxon>Arthropoda</taxon>
        <taxon>Hexapoda</taxon>
        <taxon>Insecta</taxon>
        <taxon>Pterygota</taxon>
        <taxon>Neoptera</taxon>
        <taxon>Endopterygota</taxon>
        <taxon>Diptera</taxon>
        <taxon>Brachycera</taxon>
        <taxon>Muscomorpha</taxon>
        <taxon>Ephydroidea</taxon>
        <taxon>Drosophilidae</taxon>
        <taxon>Drosophila</taxon>
    </lineage>
</organism>
<feature type="binding site" evidence="10">
    <location>
        <position position="809"/>
    </location>
    <ligand>
        <name>Zn(2+)</name>
        <dbReference type="ChEBI" id="CHEBI:29105"/>
        <label>1</label>
    </ligand>
</feature>
<feature type="domain" description="Peptidase M20 dimerisation" evidence="11">
    <location>
        <begin position="494"/>
        <end position="604"/>
    </location>
</feature>
<evidence type="ECO:0000256" key="1">
    <source>
        <dbReference type="ARBA" id="ARBA00004496"/>
    </source>
</evidence>
<name>A0A0M4EFP5_DROBS</name>
<keyword evidence="13" id="KW-1185">Reference proteome</keyword>
<proteinExistence type="inferred from homology"/>
<feature type="domain" description="Peptidase M20 dimerisation" evidence="11">
    <location>
        <begin position="188"/>
        <end position="298"/>
    </location>
</feature>
<feature type="binding site" evidence="10">
    <location>
        <position position="714"/>
    </location>
    <ligand>
        <name>Zn(2+)</name>
        <dbReference type="ChEBI" id="CHEBI:29105"/>
        <label>1</label>
    </ligand>
</feature>
<dbReference type="PROSITE" id="PS00758">
    <property type="entry name" value="ARGE_DAPE_CPG2_1"/>
    <property type="match status" value="1"/>
</dbReference>
<sequence length="1035" mass="115879">MSKAEWENNEEIKIFREYLRIPTVHPSIDYTACVDFLKRQAASIGLPVEVVYPVNEANPVVVMKWLGKQPELPSIILNSHTDVVPVFADKWTHKPFSADMDDEGRIYARGSQDMKCVGTQYLAAVRALKASGYQPKRTVYLSFVPDEEVGGVLGMREMVRQDYFKSLHVGFSFDEGITSADESYSIYYAERTLWHLHFKISGTAGHGSLLLPNTAGEKLHYVVNKMMEFRATQLKRLNEDSSIDIGDVTTVNLTQLRGGVQSNVVPPLLEVVFDIRFAVTVDIPAFEKQIRDWCEEAGGGIELYFEMKNPFVEPTKIDDSNPFWVAFKKTLDELFTAACVEFLKRQAASIGLPVDVVYPVNDANPVVVMKWLGKQPELPSIVLNSHTDVVPVFPDMWTHEPFSADMDDEGRIYARGAQDMKCVGTQYLAAVRALKASGYQPKRTVYLTFVPDEEVGGVLGMLELVKQDYFKSLNVGFSFDEAITSEDEAYSIYYGERTLWHLKFKISGTAGHGSLLLPNTAGVKLQYILNKMMEFGASQIKILEQNSNMDVGDVTTVNLTKLSGGVQSNVVPPLLELVFDIRIAITVDLAAFEQQIRDWCEEAGGGIELEFERKNPFIAPTKIDASNPFWVAYKKTLDDLLTASPKFEYICNLKLNTIAERPSASACVDFLKRQATRLNLSLEIIYPNKESNPCVLMKWQGQQPELPAILLNSHMDVVPVFADKWTHDPFAAHMDEEGRIYARGAQDMKCVSTQYLGAIRALKAAGFQPRRTLYLSFVPEEEAGPNPGMLELVQADYMHKLNIGFSLDEGISSENEIYNVFYAERTLWHVRFKISGTSGHGSLLLSHTAGEKLNYLLAKLMEFRAAQVKLLEGNSSLTIGDVTTVNLTQVCGGVQSNVVPPLLELGVDIRIAVTMDIAAFEKQIRQWCEEAGSGIEFIFETKDEFVPPTKVDATNPYWLTFKQSLDELGLKIRLLVFTGATDSRFIRQVGIPALGFSPINNTPVLLHDHNEYLRADTYLQGIQTYKKIISSLANC</sequence>
<evidence type="ECO:0000256" key="4">
    <source>
        <dbReference type="ARBA" id="ARBA00022490"/>
    </source>
</evidence>
<dbReference type="Gene3D" id="3.40.630.10">
    <property type="entry name" value="Zn peptidases"/>
    <property type="match status" value="3"/>
</dbReference>
<dbReference type="OrthoDB" id="3064516at2759"/>
<dbReference type="Proteomes" id="UP000494163">
    <property type="component" value="Chromosome 3R"/>
</dbReference>
<feature type="active site" description="Proton acceptor" evidence="9">
    <location>
        <position position="781"/>
    </location>
</feature>
<evidence type="ECO:0000256" key="7">
    <source>
        <dbReference type="ARBA" id="ARBA00022833"/>
    </source>
</evidence>
<evidence type="ECO:0000313" key="13">
    <source>
        <dbReference type="Proteomes" id="UP000494163"/>
    </source>
</evidence>
<evidence type="ECO:0000259" key="11">
    <source>
        <dbReference type="Pfam" id="PF07687"/>
    </source>
</evidence>
<dbReference type="InterPro" id="IPR002933">
    <property type="entry name" value="Peptidase_M20"/>
</dbReference>
<evidence type="ECO:0000256" key="3">
    <source>
        <dbReference type="ARBA" id="ARBA00011913"/>
    </source>
</evidence>
<dbReference type="Gene3D" id="1.10.150.900">
    <property type="match status" value="1"/>
</dbReference>
<feature type="binding site" evidence="10">
    <location>
        <position position="747"/>
    </location>
    <ligand>
        <name>Zn(2+)</name>
        <dbReference type="ChEBI" id="CHEBI:29105"/>
        <label>1</label>
    </ligand>
</feature>
<dbReference type="SUPFAM" id="SSF53187">
    <property type="entry name" value="Zn-dependent exopeptidases"/>
    <property type="match status" value="3"/>
</dbReference>
<dbReference type="EC" id="3.5.1.14" evidence="3"/>
<dbReference type="InterPro" id="IPR036264">
    <property type="entry name" value="Bact_exopeptidase_dim_dom"/>
</dbReference>
<evidence type="ECO:0000256" key="8">
    <source>
        <dbReference type="ARBA" id="ARBA00029656"/>
    </source>
</evidence>
<evidence type="ECO:0000256" key="2">
    <source>
        <dbReference type="ARBA" id="ARBA00006247"/>
    </source>
</evidence>
<dbReference type="GO" id="GO:0004046">
    <property type="term" value="F:aminoacylase activity"/>
    <property type="evidence" value="ECO:0007669"/>
    <property type="project" value="UniProtKB-EC"/>
</dbReference>
<dbReference type="GO" id="GO:0006520">
    <property type="term" value="P:amino acid metabolic process"/>
    <property type="evidence" value="ECO:0007669"/>
    <property type="project" value="InterPro"/>
</dbReference>
<keyword evidence="4" id="KW-0963">Cytoplasm</keyword>
<keyword evidence="5 10" id="KW-0479">Metal-binding</keyword>
<dbReference type="PANTHER" id="PTHR45892:SF1">
    <property type="entry name" value="AMINOACYLASE-1"/>
    <property type="match status" value="1"/>
</dbReference>
<dbReference type="FunFam" id="1.10.150.900:FF:000001">
    <property type="entry name" value="Aminoacylase-1, putative"/>
    <property type="match status" value="1"/>
</dbReference>
<dbReference type="InterPro" id="IPR052083">
    <property type="entry name" value="Aminoacylase-1_M20A"/>
</dbReference>
<keyword evidence="6" id="KW-0378">Hydrolase</keyword>
<feature type="binding site" evidence="10">
    <location>
        <position position="782"/>
    </location>
    <ligand>
        <name>Zn(2+)</name>
        <dbReference type="ChEBI" id="CHEBI:29105"/>
        <label>2</label>
    </ligand>
</feature>
<evidence type="ECO:0000256" key="10">
    <source>
        <dbReference type="PIRSR" id="PIRSR610159-2"/>
    </source>
</evidence>
<dbReference type="AlphaFoldDB" id="A0A0M4EFP5"/>
<dbReference type="InterPro" id="IPR001261">
    <property type="entry name" value="ArgE/DapE_CS"/>
</dbReference>
<dbReference type="FunFam" id="3.30.70.360:FF:000005">
    <property type="entry name" value="Putative Aminoacylase-1"/>
    <property type="match status" value="3"/>
</dbReference>
<comment type="cofactor">
    <cofactor evidence="10">
        <name>Zn(2+)</name>
        <dbReference type="ChEBI" id="CHEBI:29105"/>
    </cofactor>
    <text evidence="10">Binds 2 Zn(2+) ions per subunit.</text>
</comment>
<feature type="active site" evidence="9">
    <location>
        <position position="716"/>
    </location>
</feature>
<protein>
    <recommendedName>
        <fullName evidence="3">N-acyl-aliphatic-L-amino acid amidohydrolase</fullName>
        <ecNumber evidence="3">3.5.1.14</ecNumber>
    </recommendedName>
    <alternativeName>
        <fullName evidence="8">N-acyl-L-amino-acid amidohydrolase</fullName>
    </alternativeName>
</protein>
<evidence type="ECO:0000313" key="12">
    <source>
        <dbReference type="EMBL" id="ALC47028.1"/>
    </source>
</evidence>
<feature type="binding site" evidence="10">
    <location>
        <position position="747"/>
    </location>
    <ligand>
        <name>Zn(2+)</name>
        <dbReference type="ChEBI" id="CHEBI:29105"/>
        <label>2</label>
    </ligand>
</feature>
<reference evidence="12 13" key="1">
    <citation type="submission" date="2015-08" db="EMBL/GenBank/DDBJ databases">
        <title>Ancestral chromatin configuration constrains chromatin evolution on differentiating sex chromosomes in Drosophila.</title>
        <authorList>
            <person name="Zhou Q."/>
            <person name="Bachtrog D."/>
        </authorList>
    </citation>
    <scope>NUCLEOTIDE SEQUENCE [LARGE SCALE GENOMIC DNA]</scope>
    <source>
        <tissue evidence="12">Whole larvae</tissue>
    </source>
</reference>
<feature type="binding site" evidence="10">
    <location>
        <position position="1007"/>
    </location>
    <ligand>
        <name>Zn(2+)</name>
        <dbReference type="ChEBI" id="CHEBI:29105"/>
        <label>2</label>
    </ligand>
</feature>
<dbReference type="NCBIfam" id="TIGR01880">
    <property type="entry name" value="Ac-peptdase-euk"/>
    <property type="match status" value="3"/>
</dbReference>
<keyword evidence="7 10" id="KW-0862">Zinc</keyword>
<dbReference type="Gene3D" id="3.30.70.360">
    <property type="match status" value="3"/>
</dbReference>
<dbReference type="GO" id="GO:0005737">
    <property type="term" value="C:cytoplasm"/>
    <property type="evidence" value="ECO:0007669"/>
    <property type="project" value="UniProtKB-SubCell"/>
</dbReference>
<gene>
    <name evidence="12" type="ORF">Dbus_chr3Rg1778</name>
</gene>
<evidence type="ECO:0000256" key="5">
    <source>
        <dbReference type="ARBA" id="ARBA00022723"/>
    </source>
</evidence>
<dbReference type="SUPFAM" id="SSF55031">
    <property type="entry name" value="Bacterial exopeptidase dimerisation domain"/>
    <property type="match status" value="3"/>
</dbReference>
<comment type="subcellular location">
    <subcellularLocation>
        <location evidence="1">Cytoplasm</location>
    </subcellularLocation>
</comment>
<dbReference type="PANTHER" id="PTHR45892">
    <property type="entry name" value="AMINOACYLASE-1"/>
    <property type="match status" value="1"/>
</dbReference>
<dbReference type="EMBL" id="CP012526">
    <property type="protein sequence ID" value="ALC47028.1"/>
    <property type="molecule type" value="Genomic_DNA"/>
</dbReference>
<dbReference type="InterPro" id="IPR011650">
    <property type="entry name" value="Peptidase_M20_dimer"/>
</dbReference>
<comment type="similarity">
    <text evidence="2">Belongs to the peptidase M20A family.</text>
</comment>
<dbReference type="GO" id="GO:0046872">
    <property type="term" value="F:metal ion binding"/>
    <property type="evidence" value="ECO:0007669"/>
    <property type="project" value="UniProtKB-KW"/>
</dbReference>
<evidence type="ECO:0000256" key="9">
    <source>
        <dbReference type="PIRSR" id="PIRSR610159-1"/>
    </source>
</evidence>
<dbReference type="FunFam" id="3.40.630.10:FF:000019">
    <property type="entry name" value="Aminoacylase 1"/>
    <property type="match status" value="1"/>
</dbReference>
<dbReference type="Pfam" id="PF01546">
    <property type="entry name" value="Peptidase_M20"/>
    <property type="match status" value="3"/>
</dbReference>
<evidence type="ECO:0000256" key="6">
    <source>
        <dbReference type="ARBA" id="ARBA00022801"/>
    </source>
</evidence>
<accession>A0A0M4EFP5</accession>
<dbReference type="Pfam" id="PF07687">
    <property type="entry name" value="M20_dimer"/>
    <property type="match status" value="3"/>
</dbReference>
<dbReference type="InterPro" id="IPR010159">
    <property type="entry name" value="N-acyl_aa_amidohydrolase"/>
</dbReference>
<dbReference type="OMA" id="KWTGKNQ"/>
<feature type="domain" description="Peptidase M20 dimerisation" evidence="11">
    <location>
        <begin position="822"/>
        <end position="932"/>
    </location>
</feature>
<dbReference type="STRING" id="30019.A0A0M4EFP5"/>